<feature type="binding site" evidence="6">
    <location>
        <position position="184"/>
    </location>
    <ligand>
        <name>NAD(+)</name>
        <dbReference type="ChEBI" id="CHEBI:57540"/>
    </ligand>
</feature>
<feature type="binding site" evidence="6">
    <location>
        <position position="176"/>
    </location>
    <ligand>
        <name>NAD(+)</name>
        <dbReference type="ChEBI" id="CHEBI:57540"/>
    </ligand>
</feature>
<dbReference type="AlphaFoldDB" id="A0A942E8X8"/>
<comment type="catalytic activity">
    <reaction evidence="5 6">
        <text>NAD(+) + ATP = ADP + NADP(+) + H(+)</text>
        <dbReference type="Rhea" id="RHEA:18629"/>
        <dbReference type="ChEBI" id="CHEBI:15378"/>
        <dbReference type="ChEBI" id="CHEBI:30616"/>
        <dbReference type="ChEBI" id="CHEBI:57540"/>
        <dbReference type="ChEBI" id="CHEBI:58349"/>
        <dbReference type="ChEBI" id="CHEBI:456216"/>
        <dbReference type="EC" id="2.7.1.23"/>
    </reaction>
</comment>
<comment type="cofactor">
    <cofactor evidence="6">
        <name>a divalent metal cation</name>
        <dbReference type="ChEBI" id="CHEBI:60240"/>
    </cofactor>
</comment>
<dbReference type="PANTHER" id="PTHR20275">
    <property type="entry name" value="NAD KINASE"/>
    <property type="match status" value="1"/>
</dbReference>
<organism evidence="7 8">
    <name type="scientific">Devosia litorisediminis</name>
    <dbReference type="NCBI Taxonomy" id="2829817"/>
    <lineage>
        <taxon>Bacteria</taxon>
        <taxon>Pseudomonadati</taxon>
        <taxon>Pseudomonadota</taxon>
        <taxon>Alphaproteobacteria</taxon>
        <taxon>Hyphomicrobiales</taxon>
        <taxon>Devosiaceae</taxon>
        <taxon>Devosia</taxon>
    </lineage>
</organism>
<reference evidence="7" key="1">
    <citation type="submission" date="2021-04" db="EMBL/GenBank/DDBJ databases">
        <title>Devosia litorisediminis sp. nov., isolated from a sand dune.</title>
        <authorList>
            <person name="Park S."/>
            <person name="Yoon J.-H."/>
        </authorList>
    </citation>
    <scope>NUCLEOTIDE SEQUENCE</scope>
    <source>
        <strain evidence="7">BSSL-BM10</strain>
    </source>
</reference>
<evidence type="ECO:0000256" key="2">
    <source>
        <dbReference type="ARBA" id="ARBA00022777"/>
    </source>
</evidence>
<dbReference type="InterPro" id="IPR017438">
    <property type="entry name" value="ATP-NAD_kinase_N"/>
</dbReference>
<gene>
    <name evidence="6" type="primary">nadK</name>
    <name evidence="7" type="ORF">KD146_04855</name>
</gene>
<dbReference type="InterPro" id="IPR016064">
    <property type="entry name" value="NAD/diacylglycerol_kinase_sf"/>
</dbReference>
<dbReference type="GO" id="GO:0003951">
    <property type="term" value="F:NAD+ kinase activity"/>
    <property type="evidence" value="ECO:0007669"/>
    <property type="project" value="UniProtKB-UniRule"/>
</dbReference>
<dbReference type="Gene3D" id="2.60.200.30">
    <property type="entry name" value="Probable inorganic polyphosphate/atp-NAD kinase, domain 2"/>
    <property type="match status" value="1"/>
</dbReference>
<keyword evidence="6" id="KW-0547">Nucleotide-binding</keyword>
<dbReference type="NCBIfam" id="NF003406">
    <property type="entry name" value="PRK04761.1"/>
    <property type="match status" value="1"/>
</dbReference>
<comment type="similarity">
    <text evidence="6">Belongs to the NAD kinase family.</text>
</comment>
<dbReference type="EMBL" id="JAGXTP010000001">
    <property type="protein sequence ID" value="MBS3848024.1"/>
    <property type="molecule type" value="Genomic_DNA"/>
</dbReference>
<dbReference type="GO" id="GO:0006741">
    <property type="term" value="P:NADP+ biosynthetic process"/>
    <property type="evidence" value="ECO:0007669"/>
    <property type="project" value="UniProtKB-UniRule"/>
</dbReference>
<comment type="function">
    <text evidence="6">Involved in the regulation of the intracellular balance of NAD and NADP, and is a key enzyme in the biosynthesis of NADP. Catalyzes specifically the phosphorylation on 2'-hydroxyl of the adenosine moiety of NAD to yield NADP.</text>
</comment>
<protein>
    <recommendedName>
        <fullName evidence="6">NAD kinase</fullName>
        <ecNumber evidence="6">2.7.1.23</ecNumber>
    </recommendedName>
    <alternativeName>
        <fullName evidence="6">ATP-dependent NAD kinase</fullName>
    </alternativeName>
</protein>
<dbReference type="GO" id="GO:0005524">
    <property type="term" value="F:ATP binding"/>
    <property type="evidence" value="ECO:0007669"/>
    <property type="project" value="UniProtKB-KW"/>
</dbReference>
<feature type="active site" description="Proton acceptor" evidence="6">
    <location>
        <position position="76"/>
    </location>
</feature>
<evidence type="ECO:0000256" key="6">
    <source>
        <dbReference type="HAMAP-Rule" id="MF_00361"/>
    </source>
</evidence>
<dbReference type="PANTHER" id="PTHR20275:SF0">
    <property type="entry name" value="NAD KINASE"/>
    <property type="match status" value="1"/>
</dbReference>
<dbReference type="GO" id="GO:0046872">
    <property type="term" value="F:metal ion binding"/>
    <property type="evidence" value="ECO:0007669"/>
    <property type="project" value="UniProtKB-UniRule"/>
</dbReference>
<accession>A0A942E8X8</accession>
<sequence length="287" mass="31468">MPSIHSAAPCGWPLPPTHARQTRLFPETPVSSQPADRICFVTNDTPEADAAAARLRARYGDFPIETADVVVALGGDGLMLQTLHRVMGLGVPVYGMNFGSVGFMMNTFSEDNLQERLQAVQRTRIYPLSMQVLSTTGQTQTALALNEVSLFRSTYQAAKLQIVVDGETRLEELICDGALLSTPAGSTAYNLSAHGPILPIEAPLLALTPISPFRPRRWRGAILSNRAVVKFITRESDKRPVSAVADNVEFQNVLEVTVFEDRSHGVTLLFDPGTSLEERVLSEQFRF</sequence>
<dbReference type="GO" id="GO:0051287">
    <property type="term" value="F:NAD binding"/>
    <property type="evidence" value="ECO:0007669"/>
    <property type="project" value="UniProtKB-ARBA"/>
</dbReference>
<feature type="binding site" evidence="6">
    <location>
        <begin position="76"/>
        <end position="77"/>
    </location>
    <ligand>
        <name>NAD(+)</name>
        <dbReference type="ChEBI" id="CHEBI:57540"/>
    </ligand>
</feature>
<evidence type="ECO:0000313" key="8">
    <source>
        <dbReference type="Proteomes" id="UP000678281"/>
    </source>
</evidence>
<dbReference type="Pfam" id="PF20143">
    <property type="entry name" value="NAD_kinase_C"/>
    <property type="match status" value="1"/>
</dbReference>
<keyword evidence="6" id="KW-0067">ATP-binding</keyword>
<dbReference type="EC" id="2.7.1.23" evidence="6"/>
<dbReference type="Proteomes" id="UP000678281">
    <property type="component" value="Unassembled WGS sequence"/>
</dbReference>
<evidence type="ECO:0000256" key="5">
    <source>
        <dbReference type="ARBA" id="ARBA00047925"/>
    </source>
</evidence>
<comment type="subcellular location">
    <subcellularLocation>
        <location evidence="6">Cytoplasm</location>
    </subcellularLocation>
</comment>
<keyword evidence="6" id="KW-0963">Cytoplasm</keyword>
<comment type="caution">
    <text evidence="6">Lacks conserved residue(s) required for the propagation of feature annotation.</text>
</comment>
<feature type="binding site" evidence="6">
    <location>
        <begin position="187"/>
        <end position="192"/>
    </location>
    <ligand>
        <name>NAD(+)</name>
        <dbReference type="ChEBI" id="CHEBI:57540"/>
    </ligand>
</feature>
<keyword evidence="2 6" id="KW-0418">Kinase</keyword>
<dbReference type="Pfam" id="PF01513">
    <property type="entry name" value="NAD_kinase"/>
    <property type="match status" value="1"/>
</dbReference>
<evidence type="ECO:0000256" key="1">
    <source>
        <dbReference type="ARBA" id="ARBA00022679"/>
    </source>
</evidence>
<feature type="binding site" evidence="6">
    <location>
        <begin position="146"/>
        <end position="147"/>
    </location>
    <ligand>
        <name>NAD(+)</name>
        <dbReference type="ChEBI" id="CHEBI:57540"/>
    </ligand>
</feature>
<dbReference type="InterPro" id="IPR017437">
    <property type="entry name" value="ATP-NAD_kinase_PpnK-typ_C"/>
</dbReference>
<keyword evidence="1 6" id="KW-0808">Transferase</keyword>
<dbReference type="GO" id="GO:0005737">
    <property type="term" value="C:cytoplasm"/>
    <property type="evidence" value="ECO:0007669"/>
    <property type="project" value="UniProtKB-SubCell"/>
</dbReference>
<dbReference type="HAMAP" id="MF_00361">
    <property type="entry name" value="NAD_kinase"/>
    <property type="match status" value="1"/>
</dbReference>
<comment type="caution">
    <text evidence="7">The sequence shown here is derived from an EMBL/GenBank/DDBJ whole genome shotgun (WGS) entry which is preliminary data.</text>
</comment>
<dbReference type="Gene3D" id="3.40.50.10330">
    <property type="entry name" value="Probable inorganic polyphosphate/atp-NAD kinase, domain 1"/>
    <property type="match status" value="1"/>
</dbReference>
<proteinExistence type="inferred from homology"/>
<keyword evidence="4 6" id="KW-0520">NAD</keyword>
<evidence type="ECO:0000256" key="3">
    <source>
        <dbReference type="ARBA" id="ARBA00022857"/>
    </source>
</evidence>
<dbReference type="InterPro" id="IPR002504">
    <property type="entry name" value="NADK"/>
</dbReference>
<dbReference type="SUPFAM" id="SSF111331">
    <property type="entry name" value="NAD kinase/diacylglycerol kinase-like"/>
    <property type="match status" value="1"/>
</dbReference>
<keyword evidence="8" id="KW-1185">Reference proteome</keyword>
<keyword evidence="3 6" id="KW-0521">NADP</keyword>
<dbReference type="GO" id="GO:0019674">
    <property type="term" value="P:NAD+ metabolic process"/>
    <property type="evidence" value="ECO:0007669"/>
    <property type="project" value="InterPro"/>
</dbReference>
<evidence type="ECO:0000313" key="7">
    <source>
        <dbReference type="EMBL" id="MBS3848024.1"/>
    </source>
</evidence>
<name>A0A942E8X8_9HYPH</name>
<evidence type="ECO:0000256" key="4">
    <source>
        <dbReference type="ARBA" id="ARBA00023027"/>
    </source>
</evidence>